<keyword evidence="1" id="KW-0472">Membrane</keyword>
<feature type="transmembrane region" description="Helical" evidence="1">
    <location>
        <begin position="51"/>
        <end position="68"/>
    </location>
</feature>
<proteinExistence type="predicted"/>
<comment type="caution">
    <text evidence="2">The sequence shown here is derived from an EMBL/GenBank/DDBJ whole genome shotgun (WGS) entry which is preliminary data.</text>
</comment>
<reference evidence="3" key="1">
    <citation type="journal article" date="2019" name="Int. J. Syst. Evol. Microbiol.">
        <title>The Global Catalogue of Microorganisms (GCM) 10K type strain sequencing project: providing services to taxonomists for standard genome sequencing and annotation.</title>
        <authorList>
            <consortium name="The Broad Institute Genomics Platform"/>
            <consortium name="The Broad Institute Genome Sequencing Center for Infectious Disease"/>
            <person name="Wu L."/>
            <person name="Ma J."/>
        </authorList>
    </citation>
    <scope>NUCLEOTIDE SEQUENCE [LARGE SCALE GENOMIC DNA]</scope>
    <source>
        <strain evidence="3">CCM 7043</strain>
    </source>
</reference>
<feature type="transmembrane region" description="Helical" evidence="1">
    <location>
        <begin position="127"/>
        <end position="146"/>
    </location>
</feature>
<evidence type="ECO:0000256" key="1">
    <source>
        <dbReference type="SAM" id="Phobius"/>
    </source>
</evidence>
<organism evidence="2 3">
    <name type="scientific">Promicromonospora aerolata</name>
    <dbReference type="NCBI Taxonomy" id="195749"/>
    <lineage>
        <taxon>Bacteria</taxon>
        <taxon>Bacillati</taxon>
        <taxon>Actinomycetota</taxon>
        <taxon>Actinomycetes</taxon>
        <taxon>Micrococcales</taxon>
        <taxon>Promicromonosporaceae</taxon>
        <taxon>Promicromonospora</taxon>
    </lineage>
</organism>
<dbReference type="EMBL" id="JBHUHF010000001">
    <property type="protein sequence ID" value="MFD2027113.1"/>
    <property type="molecule type" value="Genomic_DNA"/>
</dbReference>
<feature type="transmembrane region" description="Helical" evidence="1">
    <location>
        <begin position="89"/>
        <end position="107"/>
    </location>
</feature>
<evidence type="ECO:0000313" key="2">
    <source>
        <dbReference type="EMBL" id="MFD2027113.1"/>
    </source>
</evidence>
<name>A0ABW4VBR0_9MICO</name>
<accession>A0ABW4VBR0</accession>
<dbReference type="Proteomes" id="UP001597338">
    <property type="component" value="Unassembled WGS sequence"/>
</dbReference>
<evidence type="ECO:0000313" key="3">
    <source>
        <dbReference type="Proteomes" id="UP001597338"/>
    </source>
</evidence>
<keyword evidence="1" id="KW-1133">Transmembrane helix</keyword>
<dbReference type="RefSeq" id="WP_377198876.1">
    <property type="nucleotide sequence ID" value="NZ_JBHUHF010000001.1"/>
</dbReference>
<sequence length="175" mass="18795">MSRTTLQLAARTARNRLSGRLALGVFIWCLASPLPVGVLSNFAGFTDVIEWHWWLPAAAHVVAVVLNLPTPRIPTELVRKLDDPDGLRVGRPAMFGYGLGAAIVVQAQHIALTYDDPWLAVFGSGPFPAVVPAAWVLLASAGLVALRSLAGALGWVPDAWQEVTEDDLRAKGGRR</sequence>
<feature type="transmembrane region" description="Helical" evidence="1">
    <location>
        <begin position="21"/>
        <end position="45"/>
    </location>
</feature>
<keyword evidence="1" id="KW-0812">Transmembrane</keyword>
<gene>
    <name evidence="2" type="ORF">ACFSL2_16495</name>
</gene>
<keyword evidence="3" id="KW-1185">Reference proteome</keyword>
<protein>
    <submittedName>
        <fullName evidence="2">Uncharacterized protein</fullName>
    </submittedName>
</protein>